<sequence>MTSPFFPQRQHVAVKVEGTEGTDSVPADVDVIGPAYDIEYSPTFEMFAREIVQNSFSRPKQIAGERSAEISFSTEIKGEGNAGVAPPNLSAALQACGFSETIVAVTSVTYAPVSEGVSSVTVEIREGSTDGTVKVKKIVGARGTVSFEGVKGDVVLARFVFTGRYVEPSDDPTTQFTTPAIGPDPESFLGAAFSFHGVGTTKVQNVTLDIGNAVSLRNDVNQASGNFSAIIVGRTPIGSIDPEQELVATINFFNKLTTNAEGILTYVLGASAGNITTFSAPKAQIIGISEADRDSFRTEDLELQLNQSAAAGDDELTIAFT</sequence>
<accession>A0A0F9UB96</accession>
<evidence type="ECO:0000313" key="1">
    <source>
        <dbReference type="EMBL" id="KKN50888.1"/>
    </source>
</evidence>
<protein>
    <submittedName>
        <fullName evidence="1">Uncharacterized protein</fullName>
    </submittedName>
</protein>
<organism evidence="1">
    <name type="scientific">marine sediment metagenome</name>
    <dbReference type="NCBI Taxonomy" id="412755"/>
    <lineage>
        <taxon>unclassified sequences</taxon>
        <taxon>metagenomes</taxon>
        <taxon>ecological metagenomes</taxon>
    </lineage>
</organism>
<proteinExistence type="predicted"/>
<gene>
    <name evidence="1" type="ORF">LCGC14_0628080</name>
</gene>
<dbReference type="EMBL" id="LAZR01001090">
    <property type="protein sequence ID" value="KKN50888.1"/>
    <property type="molecule type" value="Genomic_DNA"/>
</dbReference>
<comment type="caution">
    <text evidence="1">The sequence shown here is derived from an EMBL/GenBank/DDBJ whole genome shotgun (WGS) entry which is preliminary data.</text>
</comment>
<dbReference type="AlphaFoldDB" id="A0A0F9UB96"/>
<reference evidence="1" key="1">
    <citation type="journal article" date="2015" name="Nature">
        <title>Complex archaea that bridge the gap between prokaryotes and eukaryotes.</title>
        <authorList>
            <person name="Spang A."/>
            <person name="Saw J.H."/>
            <person name="Jorgensen S.L."/>
            <person name="Zaremba-Niedzwiedzka K."/>
            <person name="Martijn J."/>
            <person name="Lind A.E."/>
            <person name="van Eijk R."/>
            <person name="Schleper C."/>
            <person name="Guy L."/>
            <person name="Ettema T.J."/>
        </authorList>
    </citation>
    <scope>NUCLEOTIDE SEQUENCE</scope>
</reference>
<name>A0A0F9UB96_9ZZZZ</name>